<evidence type="ECO:0000313" key="3">
    <source>
        <dbReference type="EMBL" id="QEC69906.1"/>
    </source>
</evidence>
<organism evidence="3 4">
    <name type="scientific">Panacibacter ginsenosidivorans</name>
    <dbReference type="NCBI Taxonomy" id="1813871"/>
    <lineage>
        <taxon>Bacteria</taxon>
        <taxon>Pseudomonadati</taxon>
        <taxon>Bacteroidota</taxon>
        <taxon>Chitinophagia</taxon>
        <taxon>Chitinophagales</taxon>
        <taxon>Chitinophagaceae</taxon>
        <taxon>Panacibacter</taxon>
    </lineage>
</organism>
<keyword evidence="1" id="KW-0732">Signal</keyword>
<feature type="domain" description="HMA" evidence="2">
    <location>
        <begin position="23"/>
        <end position="88"/>
    </location>
</feature>
<dbReference type="KEGG" id="pgin:FRZ67_22365"/>
<dbReference type="AlphaFoldDB" id="A0A5B8VH48"/>
<dbReference type="Proteomes" id="UP000321533">
    <property type="component" value="Chromosome"/>
</dbReference>
<dbReference type="Pfam" id="PF00403">
    <property type="entry name" value="HMA"/>
    <property type="match status" value="1"/>
</dbReference>
<gene>
    <name evidence="3" type="ORF">FRZ67_22365</name>
</gene>
<proteinExistence type="predicted"/>
<dbReference type="PROSITE" id="PS50846">
    <property type="entry name" value="HMA_2"/>
    <property type="match status" value="1"/>
</dbReference>
<dbReference type="RefSeq" id="WP_147192782.1">
    <property type="nucleotide sequence ID" value="NZ_CP042435.1"/>
</dbReference>
<feature type="signal peptide" evidence="1">
    <location>
        <begin position="1"/>
        <end position="21"/>
    </location>
</feature>
<dbReference type="InterPro" id="IPR036163">
    <property type="entry name" value="HMA_dom_sf"/>
</dbReference>
<keyword evidence="4" id="KW-1185">Reference proteome</keyword>
<dbReference type="EMBL" id="CP042435">
    <property type="protein sequence ID" value="QEC69906.1"/>
    <property type="molecule type" value="Genomic_DNA"/>
</dbReference>
<evidence type="ECO:0000313" key="4">
    <source>
        <dbReference type="Proteomes" id="UP000321533"/>
    </source>
</evidence>
<evidence type="ECO:0000256" key="1">
    <source>
        <dbReference type="SAM" id="SignalP"/>
    </source>
</evidence>
<dbReference type="GO" id="GO:0046872">
    <property type="term" value="F:metal ion binding"/>
    <property type="evidence" value="ECO:0007669"/>
    <property type="project" value="InterPro"/>
</dbReference>
<sequence length="156" mass="17003">MKAKYFMLALLFAGFSFVSFAKSNTDTIKVAGNCGMCKGHIEKAAKDAGATSAVWDKESKILVVEYDAAKTSNMDIQKKVAAAGYDTQDVKASDKSYNKLDKCCQYERPNATMNMKASCCKDMENCSKDGCCKSDMSCCKKDAEADCCKDGKCKTM</sequence>
<feature type="chain" id="PRO_5022764081" description="HMA domain-containing protein" evidence="1">
    <location>
        <begin position="22"/>
        <end position="156"/>
    </location>
</feature>
<reference evidence="3 4" key="1">
    <citation type="journal article" date="2016" name="Int. J. Syst. Evol. Microbiol.">
        <title>Panacibacter ginsenosidivorans gen. nov., sp. nov., with ginsenoside converting activity isolated from soil of a ginseng field.</title>
        <authorList>
            <person name="Siddiqi M.Z."/>
            <person name="Muhammad Shafi S."/>
            <person name="Choi K.D."/>
            <person name="Im W.T."/>
        </authorList>
    </citation>
    <scope>NUCLEOTIDE SEQUENCE [LARGE SCALE GENOMIC DNA]</scope>
    <source>
        <strain evidence="3 4">Gsoil1550</strain>
    </source>
</reference>
<protein>
    <recommendedName>
        <fullName evidence="2">HMA domain-containing protein</fullName>
    </recommendedName>
</protein>
<evidence type="ECO:0000259" key="2">
    <source>
        <dbReference type="PROSITE" id="PS50846"/>
    </source>
</evidence>
<dbReference type="SUPFAM" id="SSF55008">
    <property type="entry name" value="HMA, heavy metal-associated domain"/>
    <property type="match status" value="1"/>
</dbReference>
<accession>A0A5B8VH48</accession>
<name>A0A5B8VH48_9BACT</name>
<dbReference type="Gene3D" id="3.30.70.100">
    <property type="match status" value="1"/>
</dbReference>
<dbReference type="InterPro" id="IPR006121">
    <property type="entry name" value="HMA_dom"/>
</dbReference>